<dbReference type="PANTHER" id="PTHR31279:SF72">
    <property type="entry name" value="OS02G0756800 PROTEIN"/>
    <property type="match status" value="1"/>
</dbReference>
<dbReference type="EMBL" id="SPHZ02000003">
    <property type="protein sequence ID" value="KAF0926560.1"/>
    <property type="molecule type" value="Genomic_DNA"/>
</dbReference>
<evidence type="ECO:0000256" key="6">
    <source>
        <dbReference type="SAM" id="MobiDB-lite"/>
    </source>
</evidence>
<evidence type="ECO:0000256" key="4">
    <source>
        <dbReference type="ARBA" id="ARBA00022729"/>
    </source>
</evidence>
<evidence type="ECO:0000256" key="5">
    <source>
        <dbReference type="ARBA" id="ARBA00023591"/>
    </source>
</evidence>
<evidence type="ECO:0000313" key="8">
    <source>
        <dbReference type="Proteomes" id="UP000479710"/>
    </source>
</evidence>
<dbReference type="Proteomes" id="UP000479710">
    <property type="component" value="Unassembled WGS sequence"/>
</dbReference>
<comment type="similarity">
    <text evidence="5">Belongs to the EXORDIUM family.</text>
</comment>
<dbReference type="InterPro" id="IPR006766">
    <property type="entry name" value="EXORDIUM-like"/>
</dbReference>
<gene>
    <name evidence="7" type="ORF">E2562_026876</name>
</gene>
<protein>
    <submittedName>
        <fullName evidence="7">Uncharacterized protein</fullName>
    </submittedName>
</protein>
<keyword evidence="3" id="KW-0964">Secreted</keyword>
<dbReference type="PANTHER" id="PTHR31279">
    <property type="entry name" value="PROTEIN EXORDIUM-LIKE 5"/>
    <property type="match status" value="1"/>
</dbReference>
<sequence>MVLTDPDVVVEGLCSVHCGLHGSDTGAGHAYTWPGNTKRQCPGKARARGRLRGRSMGHRTRRSAPPNGDVRVDSMVTFPVVVSLIPK</sequence>
<keyword evidence="2" id="KW-0052">Apoplast</keyword>
<dbReference type="Pfam" id="PF04674">
    <property type="entry name" value="Phi_1"/>
    <property type="match status" value="1"/>
</dbReference>
<reference evidence="7 8" key="1">
    <citation type="submission" date="2019-11" db="EMBL/GenBank/DDBJ databases">
        <title>Whole genome sequence of Oryza granulata.</title>
        <authorList>
            <person name="Li W."/>
        </authorList>
    </citation>
    <scope>NUCLEOTIDE SEQUENCE [LARGE SCALE GENOMIC DNA]</scope>
    <source>
        <strain evidence="8">cv. Menghai</strain>
        <tissue evidence="7">Leaf</tissue>
    </source>
</reference>
<accession>A0A6G1EPK2</accession>
<comment type="subcellular location">
    <subcellularLocation>
        <location evidence="1">Secreted</location>
        <location evidence="1">Extracellular space</location>
        <location evidence="1">Apoplast</location>
    </subcellularLocation>
</comment>
<feature type="region of interest" description="Disordered" evidence="6">
    <location>
        <begin position="35"/>
        <end position="71"/>
    </location>
</feature>
<keyword evidence="8" id="KW-1185">Reference proteome</keyword>
<evidence type="ECO:0000256" key="3">
    <source>
        <dbReference type="ARBA" id="ARBA00022525"/>
    </source>
</evidence>
<dbReference type="AlphaFoldDB" id="A0A6G1EPK2"/>
<organism evidence="7 8">
    <name type="scientific">Oryza meyeriana var. granulata</name>
    <dbReference type="NCBI Taxonomy" id="110450"/>
    <lineage>
        <taxon>Eukaryota</taxon>
        <taxon>Viridiplantae</taxon>
        <taxon>Streptophyta</taxon>
        <taxon>Embryophyta</taxon>
        <taxon>Tracheophyta</taxon>
        <taxon>Spermatophyta</taxon>
        <taxon>Magnoliopsida</taxon>
        <taxon>Liliopsida</taxon>
        <taxon>Poales</taxon>
        <taxon>Poaceae</taxon>
        <taxon>BOP clade</taxon>
        <taxon>Oryzoideae</taxon>
        <taxon>Oryzeae</taxon>
        <taxon>Oryzinae</taxon>
        <taxon>Oryza</taxon>
        <taxon>Oryza meyeriana</taxon>
    </lineage>
</organism>
<name>A0A6G1EPK2_9ORYZ</name>
<evidence type="ECO:0000256" key="1">
    <source>
        <dbReference type="ARBA" id="ARBA00004271"/>
    </source>
</evidence>
<feature type="compositionally biased region" description="Basic residues" evidence="6">
    <location>
        <begin position="45"/>
        <end position="62"/>
    </location>
</feature>
<evidence type="ECO:0000256" key="2">
    <source>
        <dbReference type="ARBA" id="ARBA00022523"/>
    </source>
</evidence>
<keyword evidence="4" id="KW-0732">Signal</keyword>
<comment type="caution">
    <text evidence="7">The sequence shown here is derived from an EMBL/GenBank/DDBJ whole genome shotgun (WGS) entry which is preliminary data.</text>
</comment>
<evidence type="ECO:0000313" key="7">
    <source>
        <dbReference type="EMBL" id="KAF0926560.1"/>
    </source>
</evidence>
<dbReference type="GO" id="GO:0048046">
    <property type="term" value="C:apoplast"/>
    <property type="evidence" value="ECO:0007669"/>
    <property type="project" value="UniProtKB-SubCell"/>
</dbReference>
<proteinExistence type="inferred from homology"/>